<proteinExistence type="predicted"/>
<reference evidence="2 3" key="1">
    <citation type="submission" date="2018-04" db="EMBL/GenBank/DDBJ databases">
        <title>Genomic Encyclopedia of Archaeal and Bacterial Type Strains, Phase II (KMG-II): from individual species to whole genera.</title>
        <authorList>
            <person name="Goeker M."/>
        </authorList>
    </citation>
    <scope>NUCLEOTIDE SEQUENCE [LARGE SCALE GENOMIC DNA]</scope>
    <source>
        <strain evidence="2 3">DSM 23382</strain>
    </source>
</reference>
<sequence>MDLALLKQLNRERAARRGCILVSEIATGAQRLVLETDDTSADPLAEEFAARFRSGKSGMVSDEADGQVFLNVSVPPPRLVVIGAVHISQALTPIAAIAGFDMEIIDPRTAFASPERFPDVPLHAEWPEDVIPRKVSLDRYTALAALTHDPKIDDYPLIKALSSGCFYVGALGSRKTHASRVERLTKAGASEADLARIKAPIGVNIGAASPAEIAVAVMAQIIEELRKGARASVPAPVREAMA</sequence>
<dbReference type="EMBL" id="QAYG01000001">
    <property type="protein sequence ID" value="PTW62767.1"/>
    <property type="molecule type" value="Genomic_DNA"/>
</dbReference>
<dbReference type="PANTHER" id="PTHR30388">
    <property type="entry name" value="ALDEHYDE OXIDOREDUCTASE MOLYBDENUM COFACTOR ASSEMBLY PROTEIN"/>
    <property type="match status" value="1"/>
</dbReference>
<dbReference type="PANTHER" id="PTHR30388:SF4">
    <property type="entry name" value="MOLYBDENUM COFACTOR INSERTION CHAPERONE PAOD"/>
    <property type="match status" value="1"/>
</dbReference>
<accession>A0A2T5VG85</accession>
<dbReference type="InterPro" id="IPR052698">
    <property type="entry name" value="MoCofactor_Util/Proc"/>
</dbReference>
<evidence type="ECO:0000313" key="3">
    <source>
        <dbReference type="Proteomes" id="UP000244081"/>
    </source>
</evidence>
<keyword evidence="3" id="KW-1185">Reference proteome</keyword>
<protein>
    <submittedName>
        <fullName evidence="2">Putative sulfurylase large subunit (Molybdopterin cytosine dinucleotide biosynthesis)</fullName>
    </submittedName>
</protein>
<dbReference type="OrthoDB" id="9815497at2"/>
<gene>
    <name evidence="2" type="ORF">C8N35_101815</name>
</gene>
<name>A0A2T5VG85_9HYPH</name>
<evidence type="ECO:0000313" key="2">
    <source>
        <dbReference type="EMBL" id="PTW62767.1"/>
    </source>
</evidence>
<dbReference type="RefSeq" id="WP_107988286.1">
    <property type="nucleotide sequence ID" value="NZ_QAYG01000001.1"/>
</dbReference>
<dbReference type="InterPro" id="IPR027051">
    <property type="entry name" value="XdhC_Rossmann_dom"/>
</dbReference>
<organism evidence="2 3">
    <name type="scientific">Breoghania corrubedonensis</name>
    <dbReference type="NCBI Taxonomy" id="665038"/>
    <lineage>
        <taxon>Bacteria</taxon>
        <taxon>Pseudomonadati</taxon>
        <taxon>Pseudomonadota</taxon>
        <taxon>Alphaproteobacteria</taxon>
        <taxon>Hyphomicrobiales</taxon>
        <taxon>Stappiaceae</taxon>
        <taxon>Breoghania</taxon>
    </lineage>
</organism>
<comment type="caution">
    <text evidence="2">The sequence shown here is derived from an EMBL/GenBank/DDBJ whole genome shotgun (WGS) entry which is preliminary data.</text>
</comment>
<dbReference type="Gene3D" id="3.40.50.720">
    <property type="entry name" value="NAD(P)-binding Rossmann-like Domain"/>
    <property type="match status" value="1"/>
</dbReference>
<evidence type="ECO:0000259" key="1">
    <source>
        <dbReference type="Pfam" id="PF13478"/>
    </source>
</evidence>
<dbReference type="AlphaFoldDB" id="A0A2T5VG85"/>
<feature type="domain" description="XdhC Rossmann" evidence="1">
    <location>
        <begin position="79"/>
        <end position="221"/>
    </location>
</feature>
<dbReference type="Pfam" id="PF13478">
    <property type="entry name" value="XdhC_C"/>
    <property type="match status" value="1"/>
</dbReference>
<dbReference type="Proteomes" id="UP000244081">
    <property type="component" value="Unassembled WGS sequence"/>
</dbReference>